<dbReference type="GO" id="GO:0016125">
    <property type="term" value="P:sterol metabolic process"/>
    <property type="evidence" value="ECO:0007669"/>
    <property type="project" value="TreeGrafter"/>
</dbReference>
<evidence type="ECO:0000256" key="3">
    <source>
        <dbReference type="ARBA" id="ARBA00022617"/>
    </source>
</evidence>
<dbReference type="Gene3D" id="1.10.630.10">
    <property type="entry name" value="Cytochrome P450"/>
    <property type="match status" value="1"/>
</dbReference>
<protein>
    <submittedName>
        <fullName evidence="9">Fatty-acid peroxygenase</fullName>
    </submittedName>
</protein>
<sequence length="422" mass="46893">MIPRLPVPDASLRFLRDGYRFVSRGADAVGADAFRTRLAGRPVTCIRGREASRLFYEGDRFGRAGAMPVSVMHLLQDEGSVQAMSGHGHHVRKAMFLGMMLPEGIERVRRAFDDGWRAGVARWSRVPEVRLHDELVEVLMRTACRWVGIPVADDEVRRIGGDIADMVERAASIGPVNWAARTRRLRAERWARDVVRRARDGRLPVAAGSPLQDLVTHVDADGSPLTTEAAAIELLNLVRPTVAVARFIDFALRALHAHPRWARAFAAGDESDLRGFVQEVRRFYPFFPVIAGTVRRPFDGLGGSFAPGDWVMLDLFGTNRDPRLWHDPESFDPTRFRDWDGDPNTLIPQGGGDAASGHRCPGEDITIALVEEAVRLATRETAMALPPQDLGISLRRFPALPRSRVRATFRGDSPQPPATRSR</sequence>
<dbReference type="GO" id="GO:0016705">
    <property type="term" value="F:oxidoreductase activity, acting on paired donors, with incorporation or reduction of molecular oxygen"/>
    <property type="evidence" value="ECO:0007669"/>
    <property type="project" value="InterPro"/>
</dbReference>
<dbReference type="PRINTS" id="PR00463">
    <property type="entry name" value="EP450I"/>
</dbReference>
<evidence type="ECO:0000256" key="2">
    <source>
        <dbReference type="ARBA" id="ARBA00010617"/>
    </source>
</evidence>
<evidence type="ECO:0000313" key="10">
    <source>
        <dbReference type="Proteomes" id="UP000195011"/>
    </source>
</evidence>
<dbReference type="SUPFAM" id="SSF48264">
    <property type="entry name" value="Cytochrome P450"/>
    <property type="match status" value="1"/>
</dbReference>
<dbReference type="RefSeq" id="WP_086516611.1">
    <property type="nucleotide sequence ID" value="NZ_MDJY01000021.1"/>
</dbReference>
<dbReference type="InterPro" id="IPR002401">
    <property type="entry name" value="Cyt_P450_E_grp-I"/>
</dbReference>
<keyword evidence="5" id="KW-0560">Oxidoreductase</keyword>
<evidence type="ECO:0000256" key="7">
    <source>
        <dbReference type="ARBA" id="ARBA00023033"/>
    </source>
</evidence>
<keyword evidence="4 8" id="KW-0479">Metal-binding</keyword>
<evidence type="ECO:0000256" key="1">
    <source>
        <dbReference type="ARBA" id="ARBA00001971"/>
    </source>
</evidence>
<feature type="binding site" description="axial binding residue" evidence="8">
    <location>
        <position position="360"/>
    </location>
    <ligand>
        <name>heme</name>
        <dbReference type="ChEBI" id="CHEBI:30413"/>
    </ligand>
    <ligandPart>
        <name>Fe</name>
        <dbReference type="ChEBI" id="CHEBI:18248"/>
    </ligandPart>
</feature>
<dbReference type="CDD" id="cd11067">
    <property type="entry name" value="CYP152"/>
    <property type="match status" value="1"/>
</dbReference>
<evidence type="ECO:0000256" key="8">
    <source>
        <dbReference type="PIRSR" id="PIRSR602401-1"/>
    </source>
</evidence>
<dbReference type="InterPro" id="IPR036396">
    <property type="entry name" value="Cyt_P450_sf"/>
</dbReference>
<accession>A0A251YRR1</accession>
<evidence type="ECO:0000313" key="9">
    <source>
        <dbReference type="EMBL" id="OUE26839.1"/>
    </source>
</evidence>
<proteinExistence type="inferred from homology"/>
<comment type="similarity">
    <text evidence="2">Belongs to the cytochrome P450 family.</text>
</comment>
<keyword evidence="7" id="KW-0503">Monooxygenase</keyword>
<dbReference type="Pfam" id="PF00067">
    <property type="entry name" value="p450"/>
    <property type="match status" value="1"/>
</dbReference>
<dbReference type="PANTHER" id="PTHR24286:SF24">
    <property type="entry name" value="LANOSTEROL 14-ALPHA DEMETHYLASE"/>
    <property type="match status" value="1"/>
</dbReference>
<evidence type="ECO:0000256" key="4">
    <source>
        <dbReference type="ARBA" id="ARBA00022723"/>
    </source>
</evidence>
<comment type="cofactor">
    <cofactor evidence="1 8">
        <name>heme</name>
        <dbReference type="ChEBI" id="CHEBI:30413"/>
    </cofactor>
</comment>
<keyword evidence="3 8" id="KW-0349">Heme</keyword>
<name>A0A251YRR1_9MICO</name>
<dbReference type="AlphaFoldDB" id="A0A251YRR1"/>
<gene>
    <name evidence="9" type="primary">cypC</name>
    <name evidence="9" type="ORF">BFL36_03455</name>
</gene>
<dbReference type="GO" id="GO:0005506">
    <property type="term" value="F:iron ion binding"/>
    <property type="evidence" value="ECO:0007669"/>
    <property type="project" value="InterPro"/>
</dbReference>
<dbReference type="GO" id="GO:0004497">
    <property type="term" value="F:monooxygenase activity"/>
    <property type="evidence" value="ECO:0007669"/>
    <property type="project" value="UniProtKB-KW"/>
</dbReference>
<dbReference type="PANTHER" id="PTHR24286">
    <property type="entry name" value="CYTOCHROME P450 26"/>
    <property type="match status" value="1"/>
</dbReference>
<dbReference type="Proteomes" id="UP000195011">
    <property type="component" value="Unassembled WGS sequence"/>
</dbReference>
<keyword evidence="6 8" id="KW-0408">Iron</keyword>
<evidence type="ECO:0000256" key="6">
    <source>
        <dbReference type="ARBA" id="ARBA00023004"/>
    </source>
</evidence>
<dbReference type="InterPro" id="IPR001128">
    <property type="entry name" value="Cyt_P450"/>
</dbReference>
<comment type="caution">
    <text evidence="9">The sequence shown here is derived from an EMBL/GenBank/DDBJ whole genome shotgun (WGS) entry which is preliminary data.</text>
</comment>
<evidence type="ECO:0000256" key="5">
    <source>
        <dbReference type="ARBA" id="ARBA00023002"/>
    </source>
</evidence>
<reference evidence="9 10" key="1">
    <citation type="submission" date="2016-08" db="EMBL/GenBank/DDBJ databases">
        <title>Genome sequence of Clavibacter michiganensis spp strain CFBP8017.</title>
        <authorList>
            <person name="Thapa S.P."/>
            <person name="Coaker G."/>
            <person name="Jacques M.-A."/>
        </authorList>
    </citation>
    <scope>NUCLEOTIDE SEQUENCE [LARGE SCALE GENOMIC DNA]</scope>
    <source>
        <strain evidence="9">CFBP8017</strain>
    </source>
</reference>
<organism evidence="9 10">
    <name type="scientific">Clavibacter michiganensis</name>
    <dbReference type="NCBI Taxonomy" id="28447"/>
    <lineage>
        <taxon>Bacteria</taxon>
        <taxon>Bacillati</taxon>
        <taxon>Actinomycetota</taxon>
        <taxon>Actinomycetes</taxon>
        <taxon>Micrococcales</taxon>
        <taxon>Microbacteriaceae</taxon>
        <taxon>Clavibacter</taxon>
    </lineage>
</organism>
<dbReference type="EMBL" id="MDJY01000021">
    <property type="protein sequence ID" value="OUE26839.1"/>
    <property type="molecule type" value="Genomic_DNA"/>
</dbReference>
<dbReference type="GO" id="GO:0020037">
    <property type="term" value="F:heme binding"/>
    <property type="evidence" value="ECO:0007669"/>
    <property type="project" value="InterPro"/>
</dbReference>